<evidence type="ECO:0000313" key="3">
    <source>
        <dbReference type="Proteomes" id="UP000015105"/>
    </source>
</evidence>
<accession>A0A453AAN7</accession>
<dbReference type="Gramene" id="AET2Gv20053700.13">
    <property type="protein sequence ID" value="AET2Gv20053700.13"/>
    <property type="gene ID" value="AET2Gv20053700"/>
</dbReference>
<dbReference type="EnsemblPlants" id="AET2Gv20053700.13">
    <property type="protein sequence ID" value="AET2Gv20053700.13"/>
    <property type="gene ID" value="AET2Gv20053700"/>
</dbReference>
<evidence type="ECO:0000313" key="2">
    <source>
        <dbReference type="EnsemblPlants" id="AET2Gv20053700.14"/>
    </source>
</evidence>
<sequence length="142" mass="14849">QNSVVFTGSAPANRIPRLLLVGRRSTTRSFPVPGGAKAAAGFLRCPACTAALPSTRSISPAAGRHGACLYPTAERARRGAMNHRRPLRVTQLALARVHAASGDASDRDDEGKFASESNMPSVRPSGGARLSGHNCEMSVSAR</sequence>
<dbReference type="AlphaFoldDB" id="A0A453AAN7"/>
<reference evidence="2" key="5">
    <citation type="journal article" date="2021" name="G3 (Bethesda)">
        <title>Aegilops tauschii genome assembly Aet v5.0 features greater sequence contiguity and improved annotation.</title>
        <authorList>
            <person name="Wang L."/>
            <person name="Zhu T."/>
            <person name="Rodriguez J.C."/>
            <person name="Deal K.R."/>
            <person name="Dubcovsky J."/>
            <person name="McGuire P.E."/>
            <person name="Lux T."/>
            <person name="Spannagl M."/>
            <person name="Mayer K.F.X."/>
            <person name="Baldrich P."/>
            <person name="Meyers B.C."/>
            <person name="Huo N."/>
            <person name="Gu Y.Q."/>
            <person name="Zhou H."/>
            <person name="Devos K.M."/>
            <person name="Bennetzen J.L."/>
            <person name="Unver T."/>
            <person name="Budak H."/>
            <person name="Gulick P.J."/>
            <person name="Galiba G."/>
            <person name="Kalapos B."/>
            <person name="Nelson D.R."/>
            <person name="Li P."/>
            <person name="You F.M."/>
            <person name="Luo M.C."/>
            <person name="Dvorak J."/>
        </authorList>
    </citation>
    <scope>NUCLEOTIDE SEQUENCE [LARGE SCALE GENOMIC DNA]</scope>
    <source>
        <strain evidence="2">cv. AL8/78</strain>
    </source>
</reference>
<dbReference type="EnsemblPlants" id="AET2Gv20053700.14">
    <property type="protein sequence ID" value="AET2Gv20053700.14"/>
    <property type="gene ID" value="AET2Gv20053700"/>
</dbReference>
<dbReference type="Gramene" id="AET2Gv20053700.14">
    <property type="protein sequence ID" value="AET2Gv20053700.14"/>
    <property type="gene ID" value="AET2Gv20053700"/>
</dbReference>
<reference evidence="3" key="2">
    <citation type="journal article" date="2017" name="Nat. Plants">
        <title>The Aegilops tauschii genome reveals multiple impacts of transposons.</title>
        <authorList>
            <person name="Zhao G."/>
            <person name="Zou C."/>
            <person name="Li K."/>
            <person name="Wang K."/>
            <person name="Li T."/>
            <person name="Gao L."/>
            <person name="Zhang X."/>
            <person name="Wang H."/>
            <person name="Yang Z."/>
            <person name="Liu X."/>
            <person name="Jiang W."/>
            <person name="Mao L."/>
            <person name="Kong X."/>
            <person name="Jiao Y."/>
            <person name="Jia J."/>
        </authorList>
    </citation>
    <scope>NUCLEOTIDE SEQUENCE [LARGE SCALE GENOMIC DNA]</scope>
    <source>
        <strain evidence="3">cv. AL8/78</strain>
    </source>
</reference>
<dbReference type="Proteomes" id="UP000015105">
    <property type="component" value="Chromosome 2D"/>
</dbReference>
<proteinExistence type="predicted"/>
<evidence type="ECO:0000256" key="1">
    <source>
        <dbReference type="SAM" id="MobiDB-lite"/>
    </source>
</evidence>
<feature type="region of interest" description="Disordered" evidence="1">
    <location>
        <begin position="98"/>
        <end position="142"/>
    </location>
</feature>
<keyword evidence="3" id="KW-1185">Reference proteome</keyword>
<reference evidence="2" key="4">
    <citation type="submission" date="2019-03" db="UniProtKB">
        <authorList>
            <consortium name="EnsemblPlants"/>
        </authorList>
    </citation>
    <scope>IDENTIFICATION</scope>
</reference>
<protein>
    <submittedName>
        <fullName evidence="2">Uncharacterized protein</fullName>
    </submittedName>
</protein>
<reference evidence="3" key="1">
    <citation type="journal article" date="2014" name="Science">
        <title>Ancient hybridizations among the ancestral genomes of bread wheat.</title>
        <authorList>
            <consortium name="International Wheat Genome Sequencing Consortium,"/>
            <person name="Marcussen T."/>
            <person name="Sandve S.R."/>
            <person name="Heier L."/>
            <person name="Spannagl M."/>
            <person name="Pfeifer M."/>
            <person name="Jakobsen K.S."/>
            <person name="Wulff B.B."/>
            <person name="Steuernagel B."/>
            <person name="Mayer K.F."/>
            <person name="Olsen O.A."/>
        </authorList>
    </citation>
    <scope>NUCLEOTIDE SEQUENCE [LARGE SCALE GENOMIC DNA]</scope>
    <source>
        <strain evidence="3">cv. AL8/78</strain>
    </source>
</reference>
<name>A0A453AAN7_AEGTS</name>
<reference evidence="2" key="3">
    <citation type="journal article" date="2017" name="Nature">
        <title>Genome sequence of the progenitor of the wheat D genome Aegilops tauschii.</title>
        <authorList>
            <person name="Luo M.C."/>
            <person name="Gu Y.Q."/>
            <person name="Puiu D."/>
            <person name="Wang H."/>
            <person name="Twardziok S.O."/>
            <person name="Deal K.R."/>
            <person name="Huo N."/>
            <person name="Zhu T."/>
            <person name="Wang L."/>
            <person name="Wang Y."/>
            <person name="McGuire P.E."/>
            <person name="Liu S."/>
            <person name="Long H."/>
            <person name="Ramasamy R.K."/>
            <person name="Rodriguez J.C."/>
            <person name="Van S.L."/>
            <person name="Yuan L."/>
            <person name="Wang Z."/>
            <person name="Xia Z."/>
            <person name="Xiao L."/>
            <person name="Anderson O.D."/>
            <person name="Ouyang S."/>
            <person name="Liang Y."/>
            <person name="Zimin A.V."/>
            <person name="Pertea G."/>
            <person name="Qi P."/>
            <person name="Bennetzen J.L."/>
            <person name="Dai X."/>
            <person name="Dawson M.W."/>
            <person name="Muller H.G."/>
            <person name="Kugler K."/>
            <person name="Rivarola-Duarte L."/>
            <person name="Spannagl M."/>
            <person name="Mayer K.F.X."/>
            <person name="Lu F.H."/>
            <person name="Bevan M.W."/>
            <person name="Leroy P."/>
            <person name="Li P."/>
            <person name="You F.M."/>
            <person name="Sun Q."/>
            <person name="Liu Z."/>
            <person name="Lyons E."/>
            <person name="Wicker T."/>
            <person name="Salzberg S.L."/>
            <person name="Devos K.M."/>
            <person name="Dvorak J."/>
        </authorList>
    </citation>
    <scope>NUCLEOTIDE SEQUENCE [LARGE SCALE GENOMIC DNA]</scope>
    <source>
        <strain evidence="2">cv. AL8/78</strain>
    </source>
</reference>
<organism evidence="2 3">
    <name type="scientific">Aegilops tauschii subsp. strangulata</name>
    <name type="common">Goatgrass</name>
    <dbReference type="NCBI Taxonomy" id="200361"/>
    <lineage>
        <taxon>Eukaryota</taxon>
        <taxon>Viridiplantae</taxon>
        <taxon>Streptophyta</taxon>
        <taxon>Embryophyta</taxon>
        <taxon>Tracheophyta</taxon>
        <taxon>Spermatophyta</taxon>
        <taxon>Magnoliopsida</taxon>
        <taxon>Liliopsida</taxon>
        <taxon>Poales</taxon>
        <taxon>Poaceae</taxon>
        <taxon>BOP clade</taxon>
        <taxon>Pooideae</taxon>
        <taxon>Triticodae</taxon>
        <taxon>Triticeae</taxon>
        <taxon>Triticinae</taxon>
        <taxon>Aegilops</taxon>
    </lineage>
</organism>